<dbReference type="InterPro" id="IPR036291">
    <property type="entry name" value="NAD(P)-bd_dom_sf"/>
</dbReference>
<sequence>MHYLITGANGFVMSVLAARILDAEPDAQVTAIDLHDPDQAALDNLGPQAQRAHFRAVDVTDADAVAQAVREASPDAIVHGATVTHDARSEVENPARFTGVNVEGTVNLLDAARRLPQAPRIVLVSSGAVYGSSPETLLTEESAPRPDELYGISKWASELVARRFAELHALPTTITRLTKMFGPMERPTGGRAVMSLPFHLAAAAVRGEPARLTARTLEACGDWLSADSATDALHKAARHGGDPGTTRTLNISSGRRTSVRELVAAFGVDVVETPLDVAEADMDPRDDHGKNGVYVSERAQSELGWSPGDLQMQVSHYLEWARVHAHLLQPAGGAS</sequence>
<dbReference type="SUPFAM" id="SSF51735">
    <property type="entry name" value="NAD(P)-binding Rossmann-fold domains"/>
    <property type="match status" value="1"/>
</dbReference>
<feature type="domain" description="NAD-dependent epimerase/dehydratase" evidence="2">
    <location>
        <begin position="4"/>
        <end position="251"/>
    </location>
</feature>
<dbReference type="RefSeq" id="WP_353709030.1">
    <property type="nucleotide sequence ID" value="NZ_CP159290.1"/>
</dbReference>
<reference evidence="3" key="1">
    <citation type="submission" date="2024-06" db="EMBL/GenBank/DDBJ databases">
        <title>Complete genome sequence of the cellulolytic actinobacterium, Cellulosimicrobium ES-005.</title>
        <authorList>
            <person name="Matthews C.T."/>
            <person name="Underwood K.D."/>
            <person name="Ghanchi K.M."/>
            <person name="Fields S.D."/>
            <person name="Gardner S.G."/>
        </authorList>
    </citation>
    <scope>NUCLEOTIDE SEQUENCE</scope>
    <source>
        <strain evidence="3">ES-005</strain>
    </source>
</reference>
<name>A0AAU8G6S8_9MICO</name>
<evidence type="ECO:0000313" key="3">
    <source>
        <dbReference type="EMBL" id="XCH31426.1"/>
    </source>
</evidence>
<dbReference type="Pfam" id="PF01370">
    <property type="entry name" value="Epimerase"/>
    <property type="match status" value="1"/>
</dbReference>
<protein>
    <submittedName>
        <fullName evidence="3">NAD(P)-dependent oxidoreductase</fullName>
    </submittedName>
</protein>
<evidence type="ECO:0000256" key="1">
    <source>
        <dbReference type="ARBA" id="ARBA00007637"/>
    </source>
</evidence>
<dbReference type="PANTHER" id="PTHR43000">
    <property type="entry name" value="DTDP-D-GLUCOSE 4,6-DEHYDRATASE-RELATED"/>
    <property type="match status" value="1"/>
</dbReference>
<dbReference type="AlphaFoldDB" id="A0AAU8G6S8"/>
<dbReference type="InterPro" id="IPR001509">
    <property type="entry name" value="Epimerase_deHydtase"/>
</dbReference>
<comment type="similarity">
    <text evidence="1">Belongs to the NAD(P)-dependent epimerase/dehydratase family.</text>
</comment>
<evidence type="ECO:0000259" key="2">
    <source>
        <dbReference type="Pfam" id="PF01370"/>
    </source>
</evidence>
<proteinExistence type="inferred from homology"/>
<dbReference type="EMBL" id="CP159290">
    <property type="protein sequence ID" value="XCH31426.1"/>
    <property type="molecule type" value="Genomic_DNA"/>
</dbReference>
<accession>A0AAU8G6S8</accession>
<dbReference type="Gene3D" id="3.40.50.720">
    <property type="entry name" value="NAD(P)-binding Rossmann-like Domain"/>
    <property type="match status" value="1"/>
</dbReference>
<gene>
    <name evidence="3" type="ORF">ABRQ22_07015</name>
</gene>
<organism evidence="3">
    <name type="scientific">Cellulosimicrobium sp. ES-005</name>
    <dbReference type="NCBI Taxonomy" id="3163031"/>
    <lineage>
        <taxon>Bacteria</taxon>
        <taxon>Bacillati</taxon>
        <taxon>Actinomycetota</taxon>
        <taxon>Actinomycetes</taxon>
        <taxon>Micrococcales</taxon>
        <taxon>Promicromonosporaceae</taxon>
        <taxon>Cellulosimicrobium</taxon>
    </lineage>
</organism>